<gene>
    <name evidence="8" type="ORF">SAMN05192583_2778</name>
</gene>
<dbReference type="SUPFAM" id="SSF52540">
    <property type="entry name" value="P-loop containing nucleoside triphosphate hydrolases"/>
    <property type="match status" value="1"/>
</dbReference>
<keyword evidence="2" id="KW-0547">Nucleotide-binding</keyword>
<dbReference type="GO" id="GO:0022857">
    <property type="term" value="F:transmembrane transporter activity"/>
    <property type="evidence" value="ECO:0007669"/>
    <property type="project" value="InterPro"/>
</dbReference>
<dbReference type="GO" id="GO:0016887">
    <property type="term" value="F:ATP hydrolysis activity"/>
    <property type="evidence" value="ECO:0007669"/>
    <property type="project" value="InterPro"/>
</dbReference>
<dbReference type="SMART" id="SM00382">
    <property type="entry name" value="AAA"/>
    <property type="match status" value="1"/>
</dbReference>
<dbReference type="GO" id="GO:0005524">
    <property type="term" value="F:ATP binding"/>
    <property type="evidence" value="ECO:0007669"/>
    <property type="project" value="UniProtKB-KW"/>
</dbReference>
<sequence length="183" mass="19041">MTLLVLDRVTVARGRRILVEGLSIALEPGDAALVTGPNGVGKSSLIRLCAGLLPPAVGTVEAAPCALADARLALDDELPLERALRFWSGKARTHESMAALRLDHLAAVPVRLLSTGQRQRANLARVVASDAPLWLLDEPANGLDADSTALLGELVAAHRAGGGAVVIATHIPVTLPNAVEVRL</sequence>
<accession>A0A1H8GIF9</accession>
<dbReference type="RefSeq" id="WP_093666311.1">
    <property type="nucleotide sequence ID" value="NZ_FOCF01000007.1"/>
</dbReference>
<organism evidence="8 9">
    <name type="scientific">Sphingomonas gellani</name>
    <dbReference type="NCBI Taxonomy" id="1166340"/>
    <lineage>
        <taxon>Bacteria</taxon>
        <taxon>Pseudomonadati</taxon>
        <taxon>Pseudomonadota</taxon>
        <taxon>Alphaproteobacteria</taxon>
        <taxon>Sphingomonadales</taxon>
        <taxon>Sphingomonadaceae</taxon>
        <taxon>Sphingomonas</taxon>
    </lineage>
</organism>
<dbReference type="InterPro" id="IPR005895">
    <property type="entry name" value="ABC_transptr_haem_export_CcmA"/>
</dbReference>
<keyword evidence="4" id="KW-0067">ATP-binding</keyword>
<evidence type="ECO:0000313" key="8">
    <source>
        <dbReference type="EMBL" id="SEN43796.1"/>
    </source>
</evidence>
<keyword evidence="6" id="KW-0472">Membrane</keyword>
<evidence type="ECO:0000256" key="1">
    <source>
        <dbReference type="ARBA" id="ARBA00022448"/>
    </source>
</evidence>
<dbReference type="InterPro" id="IPR003439">
    <property type="entry name" value="ABC_transporter-like_ATP-bd"/>
</dbReference>
<dbReference type="NCBIfam" id="TIGR01189">
    <property type="entry name" value="ccmA"/>
    <property type="match status" value="1"/>
</dbReference>
<dbReference type="PANTHER" id="PTHR43499">
    <property type="entry name" value="ABC TRANSPORTER I FAMILY MEMBER 1"/>
    <property type="match status" value="1"/>
</dbReference>
<keyword evidence="3" id="KW-0201">Cytochrome c-type biogenesis</keyword>
<reference evidence="9" key="1">
    <citation type="submission" date="2016-10" db="EMBL/GenBank/DDBJ databases">
        <authorList>
            <person name="Varghese N."/>
            <person name="Submissions S."/>
        </authorList>
    </citation>
    <scope>NUCLEOTIDE SEQUENCE [LARGE SCALE GENOMIC DNA]</scope>
    <source>
        <strain evidence="9">S6-262</strain>
    </source>
</reference>
<dbReference type="Gene3D" id="3.40.50.300">
    <property type="entry name" value="P-loop containing nucleotide triphosphate hydrolases"/>
    <property type="match status" value="1"/>
</dbReference>
<dbReference type="PANTHER" id="PTHR43499:SF1">
    <property type="entry name" value="ABC TRANSPORTER I FAMILY MEMBER 1"/>
    <property type="match status" value="1"/>
</dbReference>
<dbReference type="Pfam" id="PF00005">
    <property type="entry name" value="ABC_tran"/>
    <property type="match status" value="1"/>
</dbReference>
<dbReference type="InterPro" id="IPR027417">
    <property type="entry name" value="P-loop_NTPase"/>
</dbReference>
<evidence type="ECO:0000313" key="9">
    <source>
        <dbReference type="Proteomes" id="UP000199206"/>
    </source>
</evidence>
<protein>
    <submittedName>
        <fullName evidence="8">Heme exporter protein A</fullName>
    </submittedName>
</protein>
<dbReference type="InterPro" id="IPR003593">
    <property type="entry name" value="AAA+_ATPase"/>
</dbReference>
<dbReference type="PROSITE" id="PS50893">
    <property type="entry name" value="ABC_TRANSPORTER_2"/>
    <property type="match status" value="1"/>
</dbReference>
<proteinExistence type="predicted"/>
<keyword evidence="1" id="KW-0813">Transport</keyword>
<evidence type="ECO:0000256" key="2">
    <source>
        <dbReference type="ARBA" id="ARBA00022741"/>
    </source>
</evidence>
<dbReference type="GO" id="GO:0017004">
    <property type="term" value="P:cytochrome complex assembly"/>
    <property type="evidence" value="ECO:0007669"/>
    <property type="project" value="UniProtKB-KW"/>
</dbReference>
<evidence type="ECO:0000256" key="4">
    <source>
        <dbReference type="ARBA" id="ARBA00022840"/>
    </source>
</evidence>
<dbReference type="AlphaFoldDB" id="A0A1H8GIF9"/>
<dbReference type="Proteomes" id="UP000199206">
    <property type="component" value="Unassembled WGS sequence"/>
</dbReference>
<evidence type="ECO:0000259" key="7">
    <source>
        <dbReference type="PROSITE" id="PS50893"/>
    </source>
</evidence>
<keyword evidence="5" id="KW-1278">Translocase</keyword>
<dbReference type="OrthoDB" id="9800654at2"/>
<evidence type="ECO:0000256" key="5">
    <source>
        <dbReference type="ARBA" id="ARBA00022967"/>
    </source>
</evidence>
<dbReference type="EMBL" id="FOCF01000007">
    <property type="protein sequence ID" value="SEN43796.1"/>
    <property type="molecule type" value="Genomic_DNA"/>
</dbReference>
<name>A0A1H8GIF9_9SPHN</name>
<keyword evidence="9" id="KW-1185">Reference proteome</keyword>
<feature type="domain" description="ABC transporter" evidence="7">
    <location>
        <begin position="4"/>
        <end position="181"/>
    </location>
</feature>
<evidence type="ECO:0000256" key="3">
    <source>
        <dbReference type="ARBA" id="ARBA00022748"/>
    </source>
</evidence>
<dbReference type="STRING" id="1166340.SAMN05192583_2778"/>
<evidence type="ECO:0000256" key="6">
    <source>
        <dbReference type="ARBA" id="ARBA00023136"/>
    </source>
</evidence>